<evidence type="ECO:0000313" key="4">
    <source>
        <dbReference type="Proteomes" id="UP001286456"/>
    </source>
</evidence>
<evidence type="ECO:0000313" key="3">
    <source>
        <dbReference type="EMBL" id="KAK3331773.1"/>
    </source>
</evidence>
<dbReference type="EMBL" id="JAUEPO010000002">
    <property type="protein sequence ID" value="KAK3331773.1"/>
    <property type="molecule type" value="Genomic_DNA"/>
</dbReference>
<protein>
    <submittedName>
        <fullName evidence="3">Uncharacterized protein</fullName>
    </submittedName>
</protein>
<proteinExistence type="predicted"/>
<keyword evidence="4" id="KW-1185">Reference proteome</keyword>
<feature type="region of interest" description="Disordered" evidence="2">
    <location>
        <begin position="355"/>
        <end position="410"/>
    </location>
</feature>
<reference evidence="3" key="1">
    <citation type="journal article" date="2023" name="Mol. Phylogenet. Evol.">
        <title>Genome-scale phylogeny and comparative genomics of the fungal order Sordariales.</title>
        <authorList>
            <person name="Hensen N."/>
            <person name="Bonometti L."/>
            <person name="Westerberg I."/>
            <person name="Brannstrom I.O."/>
            <person name="Guillou S."/>
            <person name="Cros-Aarteil S."/>
            <person name="Calhoun S."/>
            <person name="Haridas S."/>
            <person name="Kuo A."/>
            <person name="Mondo S."/>
            <person name="Pangilinan J."/>
            <person name="Riley R."/>
            <person name="LaButti K."/>
            <person name="Andreopoulos B."/>
            <person name="Lipzen A."/>
            <person name="Chen C."/>
            <person name="Yan M."/>
            <person name="Daum C."/>
            <person name="Ng V."/>
            <person name="Clum A."/>
            <person name="Steindorff A."/>
            <person name="Ohm R.A."/>
            <person name="Martin F."/>
            <person name="Silar P."/>
            <person name="Natvig D.O."/>
            <person name="Lalanne C."/>
            <person name="Gautier V."/>
            <person name="Ament-Velasquez S.L."/>
            <person name="Kruys A."/>
            <person name="Hutchinson M.I."/>
            <person name="Powell A.J."/>
            <person name="Barry K."/>
            <person name="Miller A.N."/>
            <person name="Grigoriev I.V."/>
            <person name="Debuchy R."/>
            <person name="Gladieux P."/>
            <person name="Hiltunen Thoren M."/>
            <person name="Johannesson H."/>
        </authorList>
    </citation>
    <scope>NUCLEOTIDE SEQUENCE</scope>
    <source>
        <strain evidence="3">SMH4131-1</strain>
    </source>
</reference>
<organism evidence="3 4">
    <name type="scientific">Cercophora scortea</name>
    <dbReference type="NCBI Taxonomy" id="314031"/>
    <lineage>
        <taxon>Eukaryota</taxon>
        <taxon>Fungi</taxon>
        <taxon>Dikarya</taxon>
        <taxon>Ascomycota</taxon>
        <taxon>Pezizomycotina</taxon>
        <taxon>Sordariomycetes</taxon>
        <taxon>Sordariomycetidae</taxon>
        <taxon>Sordariales</taxon>
        <taxon>Lasiosphaeriaceae</taxon>
        <taxon>Cercophora</taxon>
    </lineage>
</organism>
<keyword evidence="1" id="KW-0175">Coiled coil</keyword>
<dbReference type="Proteomes" id="UP001286456">
    <property type="component" value="Unassembled WGS sequence"/>
</dbReference>
<feature type="coiled-coil region" evidence="1">
    <location>
        <begin position="90"/>
        <end position="178"/>
    </location>
</feature>
<reference evidence="3" key="2">
    <citation type="submission" date="2023-06" db="EMBL/GenBank/DDBJ databases">
        <authorList>
            <consortium name="Lawrence Berkeley National Laboratory"/>
            <person name="Haridas S."/>
            <person name="Hensen N."/>
            <person name="Bonometti L."/>
            <person name="Westerberg I."/>
            <person name="Brannstrom I.O."/>
            <person name="Guillou S."/>
            <person name="Cros-Aarteil S."/>
            <person name="Calhoun S."/>
            <person name="Kuo A."/>
            <person name="Mondo S."/>
            <person name="Pangilinan J."/>
            <person name="Riley R."/>
            <person name="Labutti K."/>
            <person name="Andreopoulos B."/>
            <person name="Lipzen A."/>
            <person name="Chen C."/>
            <person name="Yanf M."/>
            <person name="Daum C."/>
            <person name="Ng V."/>
            <person name="Clum A."/>
            <person name="Steindorff A."/>
            <person name="Ohm R."/>
            <person name="Martin F."/>
            <person name="Silar P."/>
            <person name="Natvig D."/>
            <person name="Lalanne C."/>
            <person name="Gautier V."/>
            <person name="Ament-Velasquez S.L."/>
            <person name="Kruys A."/>
            <person name="Hutchinson M.I."/>
            <person name="Powell A.J."/>
            <person name="Barry K."/>
            <person name="Miller A.N."/>
            <person name="Grigoriev I.V."/>
            <person name="Debuchy R."/>
            <person name="Gladieux P."/>
            <person name="Thoren M.H."/>
            <person name="Johannesson H."/>
        </authorList>
    </citation>
    <scope>NUCLEOTIDE SEQUENCE</scope>
    <source>
        <strain evidence="3">SMH4131-1</strain>
    </source>
</reference>
<evidence type="ECO:0000256" key="1">
    <source>
        <dbReference type="SAM" id="Coils"/>
    </source>
</evidence>
<accession>A0AAE0MHD1</accession>
<dbReference type="AlphaFoldDB" id="A0AAE0MHD1"/>
<sequence>MMDPELLVKILRKYDASIDTSAVRAALSSNSQNGKSDALIEWATLHVTPDTLLSVDELALYDALEKTGQAEKLASSADLATVQAFSDQEIKDAIQELNRSTEAISKQTENLKQQHEALGRLVNGTRKDLEARSNMESRQAQRLETQRRSIRAEVEELAQGLDSNIADLEQQNKAESANVQKTVDSLFRSDDKLLSSLQKLGWELQTEDPAEQDNVTALRETCARLIKFTVEGLRTKLDRIYFESLEAAIQSGANKRVRADEVVALQEELESLYAEILPVAQMSTEQQFLEPALKDLATKNGQGFARSEEAFRYIHDCLDYMMDHISELSTGIEAFQAYQIATNSLAGIARSELTGKNETQAHKHQPTAAGASPTRRKSMGPRGSMSPVRPQTKPRNARRSSGIGALGEDPPLDEILRSLAISLPLQDDPSSSIDVQTQTQALSSILADRRAKTNDVARNVQESFEAAATKQIADAKLAIQLVRDSVLAESPFGQVRLVDPEMDASIAVLSQEVEKLDAKLEGVDAGLVKIRGRSAKKEELIRRWGS</sequence>
<comment type="caution">
    <text evidence="3">The sequence shown here is derived from an EMBL/GenBank/DDBJ whole genome shotgun (WGS) entry which is preliminary data.</text>
</comment>
<evidence type="ECO:0000256" key="2">
    <source>
        <dbReference type="SAM" id="MobiDB-lite"/>
    </source>
</evidence>
<gene>
    <name evidence="3" type="ORF">B0T19DRAFT_86433</name>
</gene>
<name>A0AAE0MHD1_9PEZI</name>